<reference evidence="7" key="1">
    <citation type="submission" date="2025-08" db="UniProtKB">
        <authorList>
            <consortium name="Ensembl"/>
        </authorList>
    </citation>
    <scope>IDENTIFICATION</scope>
</reference>
<dbReference type="OMA" id="KDHNSPR"/>
<evidence type="ECO:0000313" key="7">
    <source>
        <dbReference type="Ensembl" id="ENSSGRP00000087109.1"/>
    </source>
</evidence>
<evidence type="ECO:0000256" key="2">
    <source>
        <dbReference type="ARBA" id="ARBA00022692"/>
    </source>
</evidence>
<dbReference type="PANTHER" id="PTHR43220:SF18">
    <property type="entry name" value="TRANSMEMBRANE PROTEIN 41B"/>
    <property type="match status" value="1"/>
</dbReference>
<keyword evidence="4 6" id="KW-0472">Membrane</keyword>
<name>A0A672RDC3_SINGR</name>
<accession>A0A672RDC3</accession>
<protein>
    <submittedName>
        <fullName evidence="7">Transmembrane protein 41B</fullName>
    </submittedName>
</protein>
<evidence type="ECO:0000256" key="5">
    <source>
        <dbReference type="ARBA" id="ARBA00025797"/>
    </source>
</evidence>
<dbReference type="InterPro" id="IPR045014">
    <property type="entry name" value="TM41A/B"/>
</dbReference>
<proteinExistence type="inferred from homology"/>
<reference evidence="7" key="2">
    <citation type="submission" date="2025-09" db="UniProtKB">
        <authorList>
            <consortium name="Ensembl"/>
        </authorList>
    </citation>
    <scope>IDENTIFICATION</scope>
</reference>
<dbReference type="Proteomes" id="UP000472262">
    <property type="component" value="Unassembled WGS sequence"/>
</dbReference>
<evidence type="ECO:0000256" key="6">
    <source>
        <dbReference type="SAM" id="Phobius"/>
    </source>
</evidence>
<evidence type="ECO:0000256" key="3">
    <source>
        <dbReference type="ARBA" id="ARBA00022989"/>
    </source>
</evidence>
<comment type="subcellular location">
    <subcellularLocation>
        <location evidence="1">Membrane</location>
        <topology evidence="1">Multi-pass membrane protein</topology>
    </subcellularLocation>
</comment>
<feature type="transmembrane region" description="Helical" evidence="6">
    <location>
        <begin position="78"/>
        <end position="96"/>
    </location>
</feature>
<dbReference type="Ensembl" id="ENSSGRT00000092727.1">
    <property type="protein sequence ID" value="ENSSGRP00000087109.1"/>
    <property type="gene ID" value="ENSSGRG00000043782.1"/>
</dbReference>
<keyword evidence="8" id="KW-1185">Reference proteome</keyword>
<dbReference type="AlphaFoldDB" id="A0A672RDC3"/>
<keyword evidence="3 6" id="KW-1133">Transmembrane helix</keyword>
<comment type="similarity">
    <text evidence="5">Belongs to the TMEM41 family.</text>
</comment>
<dbReference type="GO" id="GO:0000045">
    <property type="term" value="P:autophagosome assembly"/>
    <property type="evidence" value="ECO:0007669"/>
    <property type="project" value="TreeGrafter"/>
</dbReference>
<organism evidence="7 8">
    <name type="scientific">Sinocyclocheilus grahami</name>
    <name type="common">Dianchi golden-line fish</name>
    <name type="synonym">Barbus grahami</name>
    <dbReference type="NCBI Taxonomy" id="75366"/>
    <lineage>
        <taxon>Eukaryota</taxon>
        <taxon>Metazoa</taxon>
        <taxon>Chordata</taxon>
        <taxon>Craniata</taxon>
        <taxon>Vertebrata</taxon>
        <taxon>Euteleostomi</taxon>
        <taxon>Actinopterygii</taxon>
        <taxon>Neopterygii</taxon>
        <taxon>Teleostei</taxon>
        <taxon>Ostariophysi</taxon>
        <taxon>Cypriniformes</taxon>
        <taxon>Cyprinidae</taxon>
        <taxon>Cyprininae</taxon>
        <taxon>Sinocyclocheilus</taxon>
    </lineage>
</organism>
<feature type="transmembrane region" description="Helical" evidence="6">
    <location>
        <begin position="21"/>
        <end position="41"/>
    </location>
</feature>
<evidence type="ECO:0000313" key="8">
    <source>
        <dbReference type="Proteomes" id="UP000472262"/>
    </source>
</evidence>
<dbReference type="GO" id="GO:0005789">
    <property type="term" value="C:endoplasmic reticulum membrane"/>
    <property type="evidence" value="ECO:0007669"/>
    <property type="project" value="TreeGrafter"/>
</dbReference>
<keyword evidence="2 6" id="KW-0812">Transmembrane</keyword>
<sequence>MFNVNALSKDHNSPRGASARMSILLLITIFAFSACVMYLVFRNFPELSEDEREKIQIPKDMDDAKALGTVLSKYKDTYYTQVLLAYFATYILYPLCHD</sequence>
<dbReference type="InParanoid" id="A0A672RDC3"/>
<dbReference type="PANTHER" id="PTHR43220">
    <property type="match status" value="1"/>
</dbReference>
<evidence type="ECO:0000256" key="1">
    <source>
        <dbReference type="ARBA" id="ARBA00004141"/>
    </source>
</evidence>
<evidence type="ECO:0000256" key="4">
    <source>
        <dbReference type="ARBA" id="ARBA00023136"/>
    </source>
</evidence>